<evidence type="ECO:0000313" key="3">
    <source>
        <dbReference type="Proteomes" id="UP001201873"/>
    </source>
</evidence>
<accession>A0ABT0K642</accession>
<dbReference type="Pfam" id="PF19993">
    <property type="entry name" value="DO-GTPase2"/>
    <property type="match status" value="1"/>
</dbReference>
<dbReference type="EMBL" id="JALKFT010000056">
    <property type="protein sequence ID" value="MCK9878979.1"/>
    <property type="molecule type" value="Genomic_DNA"/>
</dbReference>
<keyword evidence="3" id="KW-1185">Reference proteome</keyword>
<dbReference type="Proteomes" id="UP001201873">
    <property type="component" value="Unassembled WGS sequence"/>
</dbReference>
<proteinExistence type="predicted"/>
<evidence type="ECO:0000259" key="1">
    <source>
        <dbReference type="Pfam" id="PF19993"/>
    </source>
</evidence>
<protein>
    <recommendedName>
        <fullName evidence="1">Double-GTPase 2 domain-containing protein</fullName>
    </recommendedName>
</protein>
<dbReference type="InterPro" id="IPR027417">
    <property type="entry name" value="P-loop_NTPase"/>
</dbReference>
<organism evidence="2 3">
    <name type="scientific">Frankia umida</name>
    <dbReference type="NCBI Taxonomy" id="573489"/>
    <lineage>
        <taxon>Bacteria</taxon>
        <taxon>Bacillati</taxon>
        <taxon>Actinomycetota</taxon>
        <taxon>Actinomycetes</taxon>
        <taxon>Frankiales</taxon>
        <taxon>Frankiaceae</taxon>
        <taxon>Frankia</taxon>
    </lineage>
</organism>
<comment type="caution">
    <text evidence="2">The sequence shown here is derived from an EMBL/GenBank/DDBJ whole genome shotgun (WGS) entry which is preliminary data.</text>
</comment>
<dbReference type="InterPro" id="IPR045528">
    <property type="entry name" value="DO-GTPase2"/>
</dbReference>
<sequence>MAVNSTSPGTKKITCVICLEEFEWNERDAYRRESSGPAVRITLPPRNSAKWGAEVQSAVLRCPNEVNRVPHYFPVDFVLYERPVVIGFVGTTMAGKTCLLAAMSGEIDRQRLTPRGLRTVPVNLTEHYRYRTEVVDPFFDEGLAPPHTNRRELVSYTDAVLITTDDGRTFPLVFFDAAGEQLRGLQQDSMALRFLQRVDGLIFVVDPDLIGDGSGRAGTSILDDPTFGATIAGLRFRPMRGGRLQLPAAIAITKSDTLRFTAPVDRWLSRPTPANADREAIRQESQDAYAFLHQRRATAWLAPVDRFQWCTLHFVSASGASYLKSDGTPGAGRFVRPARPRRVLEPLMALLAMIEEHTTHAQGD</sequence>
<reference evidence="2 3" key="1">
    <citation type="submission" date="2022-04" db="EMBL/GenBank/DDBJ databases">
        <title>Genome diversity in the genus Frankia.</title>
        <authorList>
            <person name="Carlos-Shanley C."/>
            <person name="Hahn D."/>
        </authorList>
    </citation>
    <scope>NUCLEOTIDE SEQUENCE [LARGE SCALE GENOMIC DNA]</scope>
    <source>
        <strain evidence="2 3">Ag45/Mut15</strain>
    </source>
</reference>
<evidence type="ECO:0000313" key="2">
    <source>
        <dbReference type="EMBL" id="MCK9878979.1"/>
    </source>
</evidence>
<dbReference type="RefSeq" id="WP_248827034.1">
    <property type="nucleotide sequence ID" value="NZ_JALKFT010000056.1"/>
</dbReference>
<dbReference type="Gene3D" id="3.40.50.300">
    <property type="entry name" value="P-loop containing nucleotide triphosphate hydrolases"/>
    <property type="match status" value="1"/>
</dbReference>
<dbReference type="SUPFAM" id="SSF52540">
    <property type="entry name" value="P-loop containing nucleoside triphosphate hydrolases"/>
    <property type="match status" value="1"/>
</dbReference>
<name>A0ABT0K642_9ACTN</name>
<gene>
    <name evidence="2" type="ORF">MXD59_25010</name>
</gene>
<feature type="domain" description="Double-GTPase 2" evidence="1">
    <location>
        <begin position="85"/>
        <end position="286"/>
    </location>
</feature>